<evidence type="ECO:0000313" key="1">
    <source>
        <dbReference type="EMBL" id="MET1257096.1"/>
    </source>
</evidence>
<gene>
    <name evidence="1" type="ORF">ABVT43_18275</name>
</gene>
<reference evidence="1 2" key="1">
    <citation type="submission" date="2024-06" db="EMBL/GenBank/DDBJ databases">
        <authorList>
            <person name="Li F."/>
        </authorList>
    </citation>
    <scope>NUCLEOTIDE SEQUENCE [LARGE SCALE GENOMIC DNA]</scope>
    <source>
        <strain evidence="1 2">GXAS 311</strain>
    </source>
</reference>
<proteinExistence type="predicted"/>
<comment type="caution">
    <text evidence="1">The sequence shown here is derived from an EMBL/GenBank/DDBJ whole genome shotgun (WGS) entry which is preliminary data.</text>
</comment>
<name>A0ABV2BYV7_9GAMM</name>
<organism evidence="1 2">
    <name type="scientific">Aliikangiella maris</name>
    <dbReference type="NCBI Taxonomy" id="3162458"/>
    <lineage>
        <taxon>Bacteria</taxon>
        <taxon>Pseudomonadati</taxon>
        <taxon>Pseudomonadota</taxon>
        <taxon>Gammaproteobacteria</taxon>
        <taxon>Oceanospirillales</taxon>
        <taxon>Pleioneaceae</taxon>
        <taxon>Aliikangiella</taxon>
    </lineage>
</organism>
<accession>A0ABV2BYV7</accession>
<dbReference type="Proteomes" id="UP001548189">
    <property type="component" value="Unassembled WGS sequence"/>
</dbReference>
<dbReference type="EMBL" id="JBEVCJ010000034">
    <property type="protein sequence ID" value="MET1257096.1"/>
    <property type="molecule type" value="Genomic_DNA"/>
</dbReference>
<protein>
    <submittedName>
        <fullName evidence="1">Uncharacterized protein</fullName>
    </submittedName>
</protein>
<keyword evidence="2" id="KW-1185">Reference proteome</keyword>
<sequence>MKKYIPVLFFGFSGFVAAADNLEIYTSEEYCQLQAESSGWYEKQYVKAYAKKLGQVPSKTLCKKIKQESLTVADNSDSNWDYRFRKPYKGSVRTLSLPTIAKLREAKVDGSSL</sequence>
<evidence type="ECO:0000313" key="2">
    <source>
        <dbReference type="Proteomes" id="UP001548189"/>
    </source>
</evidence>